<dbReference type="EMBL" id="CAUYUJ010020558">
    <property type="protein sequence ID" value="CAK0899158.1"/>
    <property type="molecule type" value="Genomic_DNA"/>
</dbReference>
<organism evidence="2 3">
    <name type="scientific">Prorocentrum cordatum</name>
    <dbReference type="NCBI Taxonomy" id="2364126"/>
    <lineage>
        <taxon>Eukaryota</taxon>
        <taxon>Sar</taxon>
        <taxon>Alveolata</taxon>
        <taxon>Dinophyceae</taxon>
        <taxon>Prorocentrales</taxon>
        <taxon>Prorocentraceae</taxon>
        <taxon>Prorocentrum</taxon>
    </lineage>
</organism>
<accession>A0ABN9XHU9</accession>
<dbReference type="Proteomes" id="UP001189429">
    <property type="component" value="Unassembled WGS sequence"/>
</dbReference>
<proteinExistence type="predicted"/>
<comment type="caution">
    <text evidence="2">The sequence shown here is derived from an EMBL/GenBank/DDBJ whole genome shotgun (WGS) entry which is preliminary data.</text>
</comment>
<keyword evidence="3" id="KW-1185">Reference proteome</keyword>
<feature type="non-terminal residue" evidence="2">
    <location>
        <position position="83"/>
    </location>
</feature>
<reference evidence="2" key="1">
    <citation type="submission" date="2023-10" db="EMBL/GenBank/DDBJ databases">
        <authorList>
            <person name="Chen Y."/>
            <person name="Shah S."/>
            <person name="Dougan E. K."/>
            <person name="Thang M."/>
            <person name="Chan C."/>
        </authorList>
    </citation>
    <scope>NUCLEOTIDE SEQUENCE [LARGE SCALE GENOMIC DNA]</scope>
</reference>
<evidence type="ECO:0000313" key="3">
    <source>
        <dbReference type="Proteomes" id="UP001189429"/>
    </source>
</evidence>
<evidence type="ECO:0000256" key="1">
    <source>
        <dbReference type="SAM" id="MobiDB-lite"/>
    </source>
</evidence>
<gene>
    <name evidence="2" type="ORF">PCOR1329_LOCUS76739</name>
</gene>
<feature type="region of interest" description="Disordered" evidence="1">
    <location>
        <begin position="1"/>
        <end position="22"/>
    </location>
</feature>
<protein>
    <submittedName>
        <fullName evidence="2">Uncharacterized protein</fullName>
    </submittedName>
</protein>
<sequence>MGALVTQSEPRQEISPADAPAALRGIPAVPRPAGLARQLAAQGACVREGCAVRLEVGVPGPLRVRPAPPPRARVACPLPPDRG</sequence>
<evidence type="ECO:0000313" key="2">
    <source>
        <dbReference type="EMBL" id="CAK0899158.1"/>
    </source>
</evidence>
<name>A0ABN9XHU9_9DINO</name>